<reference evidence="3" key="1">
    <citation type="submission" date="2016-10" db="EMBL/GenBank/DDBJ databases">
        <authorList>
            <person name="Varghese N."/>
            <person name="Submissions S."/>
        </authorList>
    </citation>
    <scope>NUCLEOTIDE SEQUENCE [LARGE SCALE GENOMIC DNA]</scope>
    <source>
        <strain evidence="3">DSM 13327</strain>
    </source>
</reference>
<evidence type="ECO:0000313" key="2">
    <source>
        <dbReference type="EMBL" id="SFL32103.1"/>
    </source>
</evidence>
<dbReference type="OrthoDB" id="1681756at2"/>
<proteinExistence type="predicted"/>
<keyword evidence="1" id="KW-0472">Membrane</keyword>
<protein>
    <submittedName>
        <fullName evidence="2">Uncharacterized protein</fullName>
    </submittedName>
</protein>
<keyword evidence="1" id="KW-1133">Transmembrane helix</keyword>
<accession>A0A1I4GRK4</accession>
<feature type="transmembrane region" description="Helical" evidence="1">
    <location>
        <begin position="12"/>
        <end position="31"/>
    </location>
</feature>
<keyword evidence="1" id="KW-0812">Transmembrane</keyword>
<name>A0A1I4GRK4_9FIRM</name>
<dbReference type="Proteomes" id="UP000199520">
    <property type="component" value="Unassembled WGS sequence"/>
</dbReference>
<dbReference type="AlphaFoldDB" id="A0A1I4GRK4"/>
<dbReference type="STRING" id="1123291.SAMN04490355_1001121"/>
<evidence type="ECO:0000313" key="3">
    <source>
        <dbReference type="Proteomes" id="UP000199520"/>
    </source>
</evidence>
<sequence>MFCSLAYRDVLMIVRGLMILVVVIALGLSVAEQQLNTLTQRQERMRIIDVSRNHEGVYTMEVFGSDCSISAMYTIAEIKNQDANINIKTPLVTWTIPKYLYIDCRKELAWLTLKMKYLEKYIKQAWEIANVYLRQIR</sequence>
<gene>
    <name evidence="2" type="ORF">SAMN04490355_1001121</name>
</gene>
<keyword evidence="3" id="KW-1185">Reference proteome</keyword>
<dbReference type="EMBL" id="FOTS01000001">
    <property type="protein sequence ID" value="SFL32103.1"/>
    <property type="molecule type" value="Genomic_DNA"/>
</dbReference>
<organism evidence="2 3">
    <name type="scientific">Pelosinus propionicus DSM 13327</name>
    <dbReference type="NCBI Taxonomy" id="1123291"/>
    <lineage>
        <taxon>Bacteria</taxon>
        <taxon>Bacillati</taxon>
        <taxon>Bacillota</taxon>
        <taxon>Negativicutes</taxon>
        <taxon>Selenomonadales</taxon>
        <taxon>Sporomusaceae</taxon>
        <taxon>Pelosinus</taxon>
    </lineage>
</organism>
<evidence type="ECO:0000256" key="1">
    <source>
        <dbReference type="SAM" id="Phobius"/>
    </source>
</evidence>
<dbReference type="RefSeq" id="WP_090931918.1">
    <property type="nucleotide sequence ID" value="NZ_FOTS01000001.1"/>
</dbReference>